<dbReference type="Pfam" id="PF00669">
    <property type="entry name" value="Flagellin_N"/>
    <property type="match status" value="1"/>
</dbReference>
<dbReference type="OrthoDB" id="9796789at2"/>
<dbReference type="Gene3D" id="6.10.10.10">
    <property type="entry name" value="Flagellar export chaperone, C-terminal domain"/>
    <property type="match status" value="1"/>
</dbReference>
<dbReference type="InterPro" id="IPR046358">
    <property type="entry name" value="Flagellin_C"/>
</dbReference>
<dbReference type="EMBL" id="CP036425">
    <property type="protein sequence ID" value="QDU32696.1"/>
    <property type="molecule type" value="Genomic_DNA"/>
</dbReference>
<sequence length="553" mass="57731">MSRINTNVSSLIARNNLAKTNGELSTSLQRLSTGLRINRGADDPAGLIVSERLRAEMSGVTQSIDNIERASNVIATAESSLQEINTLVLSMKSLVLEAANTGAFSKEEIEANQLQIDSAIESVTRIANTTTFAGLKLLNGSLDYITKGVKAAEITDLTVQGVNFGTNNSLPVTVEVLQSAQQASMYMTVTDFDHATPPTDPTLKDDVSFEIMGNNGVEVFEFAGGTAISAMVFAINTSKDATGITAEAGVSGITLNSGQFGTDAFVSVRRLDGDANTTFQTRTAADVATAVPTTGTLVGGFDAAKIGTSERTSNPDGTVTVRRFFDGGTNPGTDMDYIDTIVNAGEPIERDEGADVLALVNGNLAVGDGLDVSLRTQALNLEMSLDKDAAQVIGSPYTFEILGGGATYQIGPDVNSQQQVGFGIQSVAASNLGNTNVGFLSQMKSGGPASLVTGSDPVDQARNADAILDAAINEISSLRGRIGAFEKNTLNATLASQQVALENLTASESQIRDADFAEETAKMTRAQVLQQAGQQTLSIANSSAQSVLSLLQS</sequence>
<gene>
    <name evidence="6" type="primary">fliC</name>
    <name evidence="6" type="ORF">KS4_07300</name>
</gene>
<dbReference type="InterPro" id="IPR042187">
    <property type="entry name" value="Flagellin_C_sub2"/>
</dbReference>
<accession>A0A517YR40</accession>
<dbReference type="PANTHER" id="PTHR42792:SF2">
    <property type="entry name" value="FLAGELLIN"/>
    <property type="match status" value="1"/>
</dbReference>
<dbReference type="AlphaFoldDB" id="A0A517YR40"/>
<feature type="domain" description="Flagellin N-terminal" evidence="4">
    <location>
        <begin position="4"/>
        <end position="141"/>
    </location>
</feature>
<keyword evidence="2 3" id="KW-0975">Bacterial flagellum</keyword>
<keyword evidence="6" id="KW-0969">Cilium</keyword>
<dbReference type="KEGG" id="pcor:KS4_07300"/>
<dbReference type="SUPFAM" id="SSF64518">
    <property type="entry name" value="Phase 1 flagellin"/>
    <property type="match status" value="1"/>
</dbReference>
<keyword evidence="6" id="KW-0966">Cell projection</keyword>
<evidence type="ECO:0000259" key="4">
    <source>
        <dbReference type="Pfam" id="PF00669"/>
    </source>
</evidence>
<protein>
    <recommendedName>
        <fullName evidence="3">Flagellin</fullName>
    </recommendedName>
</protein>
<dbReference type="Proteomes" id="UP000317369">
    <property type="component" value="Chromosome"/>
</dbReference>
<dbReference type="GO" id="GO:0009288">
    <property type="term" value="C:bacterial-type flagellum"/>
    <property type="evidence" value="ECO:0007669"/>
    <property type="project" value="UniProtKB-SubCell"/>
</dbReference>
<evidence type="ECO:0000256" key="1">
    <source>
        <dbReference type="ARBA" id="ARBA00005709"/>
    </source>
</evidence>
<dbReference type="InterPro" id="IPR001492">
    <property type="entry name" value="Flagellin"/>
</dbReference>
<dbReference type="GO" id="GO:0005198">
    <property type="term" value="F:structural molecule activity"/>
    <property type="evidence" value="ECO:0007669"/>
    <property type="project" value="UniProtKB-UniRule"/>
</dbReference>
<comment type="subcellular location">
    <subcellularLocation>
        <location evidence="3">Secreted</location>
    </subcellularLocation>
    <subcellularLocation>
        <location evidence="3">Bacterial flagellum</location>
    </subcellularLocation>
</comment>
<evidence type="ECO:0000313" key="7">
    <source>
        <dbReference type="Proteomes" id="UP000317369"/>
    </source>
</evidence>
<comment type="similarity">
    <text evidence="1 3">Belongs to the bacterial flagellin family.</text>
</comment>
<keyword evidence="7" id="KW-1185">Reference proteome</keyword>
<organism evidence="6 7">
    <name type="scientific">Poriferisphaera corsica</name>
    <dbReference type="NCBI Taxonomy" id="2528020"/>
    <lineage>
        <taxon>Bacteria</taxon>
        <taxon>Pseudomonadati</taxon>
        <taxon>Planctomycetota</taxon>
        <taxon>Phycisphaerae</taxon>
        <taxon>Phycisphaerales</taxon>
        <taxon>Phycisphaeraceae</taxon>
        <taxon>Poriferisphaera</taxon>
    </lineage>
</organism>
<dbReference type="PANTHER" id="PTHR42792">
    <property type="entry name" value="FLAGELLIN"/>
    <property type="match status" value="1"/>
</dbReference>
<dbReference type="Pfam" id="PF00700">
    <property type="entry name" value="Flagellin_C"/>
    <property type="match status" value="1"/>
</dbReference>
<dbReference type="PRINTS" id="PR00207">
    <property type="entry name" value="FLAGELLIN"/>
</dbReference>
<name>A0A517YR40_9BACT</name>
<reference evidence="6 7" key="1">
    <citation type="submission" date="2019-02" db="EMBL/GenBank/DDBJ databases">
        <title>Deep-cultivation of Planctomycetes and their phenomic and genomic characterization uncovers novel biology.</title>
        <authorList>
            <person name="Wiegand S."/>
            <person name="Jogler M."/>
            <person name="Boedeker C."/>
            <person name="Pinto D."/>
            <person name="Vollmers J."/>
            <person name="Rivas-Marin E."/>
            <person name="Kohn T."/>
            <person name="Peeters S.H."/>
            <person name="Heuer A."/>
            <person name="Rast P."/>
            <person name="Oberbeckmann S."/>
            <person name="Bunk B."/>
            <person name="Jeske O."/>
            <person name="Meyerdierks A."/>
            <person name="Storesund J.E."/>
            <person name="Kallscheuer N."/>
            <person name="Luecker S."/>
            <person name="Lage O.M."/>
            <person name="Pohl T."/>
            <person name="Merkel B.J."/>
            <person name="Hornburger P."/>
            <person name="Mueller R.-W."/>
            <person name="Bruemmer F."/>
            <person name="Labrenz M."/>
            <person name="Spormann A.M."/>
            <person name="Op den Camp H."/>
            <person name="Overmann J."/>
            <person name="Amann R."/>
            <person name="Jetten M.S.M."/>
            <person name="Mascher T."/>
            <person name="Medema M.H."/>
            <person name="Devos D.P."/>
            <person name="Kaster A.-K."/>
            <person name="Ovreas L."/>
            <person name="Rohde M."/>
            <person name="Galperin M.Y."/>
            <person name="Jogler C."/>
        </authorList>
    </citation>
    <scope>NUCLEOTIDE SEQUENCE [LARGE SCALE GENOMIC DNA]</scope>
    <source>
        <strain evidence="6 7">KS4</strain>
    </source>
</reference>
<dbReference type="InterPro" id="IPR001029">
    <property type="entry name" value="Flagellin_N"/>
</dbReference>
<evidence type="ECO:0000259" key="5">
    <source>
        <dbReference type="Pfam" id="PF00700"/>
    </source>
</evidence>
<comment type="function">
    <text evidence="3">Flagellin is the subunit protein which polymerizes to form the filaments of bacterial flagella.</text>
</comment>
<evidence type="ECO:0000256" key="3">
    <source>
        <dbReference type="RuleBase" id="RU362073"/>
    </source>
</evidence>
<dbReference type="GO" id="GO:0005576">
    <property type="term" value="C:extracellular region"/>
    <property type="evidence" value="ECO:0007669"/>
    <property type="project" value="UniProtKB-SubCell"/>
</dbReference>
<evidence type="ECO:0000313" key="6">
    <source>
        <dbReference type="EMBL" id="QDU32696.1"/>
    </source>
</evidence>
<feature type="domain" description="Flagellin C-terminal" evidence="5">
    <location>
        <begin position="467"/>
        <end position="551"/>
    </location>
</feature>
<dbReference type="RefSeq" id="WP_145074668.1">
    <property type="nucleotide sequence ID" value="NZ_CP036425.1"/>
</dbReference>
<evidence type="ECO:0000256" key="2">
    <source>
        <dbReference type="ARBA" id="ARBA00023143"/>
    </source>
</evidence>
<keyword evidence="6" id="KW-0282">Flagellum</keyword>
<keyword evidence="3" id="KW-0964">Secreted</keyword>
<dbReference type="Gene3D" id="1.20.1330.10">
    <property type="entry name" value="f41 fragment of flagellin, N-terminal domain"/>
    <property type="match status" value="2"/>
</dbReference>
<proteinExistence type="inferred from homology"/>